<sequence length="159" mass="17460">MPAPEYQLTESSRITRDQGDIFRLVYTRPDGQLHGHFFPADTLAWRAAELGLDLDADREQLIEVVLHEPWMETDQTPPANTRAGRAAAHLARVADAKTRVTITHVKAKAGGPHPLDILREHRPDPARVAAIHAHVHGARQPNPLPLDAAGPARRAALEA</sequence>
<organism evidence="2">
    <name type="scientific">Kitasatospora camelliae</name>
    <dbReference type="NCBI Taxonomy" id="3156397"/>
    <lineage>
        <taxon>Bacteria</taxon>
        <taxon>Bacillati</taxon>
        <taxon>Actinomycetota</taxon>
        <taxon>Actinomycetes</taxon>
        <taxon>Kitasatosporales</taxon>
        <taxon>Streptomycetaceae</taxon>
        <taxon>Kitasatospora</taxon>
    </lineage>
</organism>
<dbReference type="AlphaFoldDB" id="A0AAU8K4D7"/>
<feature type="compositionally biased region" description="Low complexity" evidence="1">
    <location>
        <begin position="145"/>
        <end position="159"/>
    </location>
</feature>
<accession>A0AAU8K4D7</accession>
<evidence type="ECO:0000313" key="2">
    <source>
        <dbReference type="EMBL" id="XCM82920.1"/>
    </source>
</evidence>
<protein>
    <recommendedName>
        <fullName evidence="3">Lsr2 protein</fullName>
    </recommendedName>
</protein>
<dbReference type="EMBL" id="CP159872">
    <property type="protein sequence ID" value="XCM82920.1"/>
    <property type="molecule type" value="Genomic_DNA"/>
</dbReference>
<evidence type="ECO:0000256" key="1">
    <source>
        <dbReference type="SAM" id="MobiDB-lite"/>
    </source>
</evidence>
<feature type="region of interest" description="Disordered" evidence="1">
    <location>
        <begin position="138"/>
        <end position="159"/>
    </location>
</feature>
<gene>
    <name evidence="2" type="ORF">ABWK59_30400</name>
</gene>
<dbReference type="RefSeq" id="WP_354643855.1">
    <property type="nucleotide sequence ID" value="NZ_CP159872.1"/>
</dbReference>
<evidence type="ECO:0008006" key="3">
    <source>
        <dbReference type="Google" id="ProtNLM"/>
    </source>
</evidence>
<name>A0AAU8K4D7_9ACTN</name>
<proteinExistence type="predicted"/>
<reference evidence="2" key="1">
    <citation type="submission" date="2024-06" db="EMBL/GenBank/DDBJ databases">
        <title>The genome sequences of Kitasatospora sp. strain HUAS MG31.</title>
        <authorList>
            <person name="Mo P."/>
        </authorList>
    </citation>
    <scope>NUCLEOTIDE SEQUENCE</scope>
    <source>
        <strain evidence="2">HUAS MG31</strain>
    </source>
</reference>
<dbReference type="KEGG" id="kcm:ABWK59_30400"/>